<comment type="similarity">
    <text evidence="5">Belongs to the peptidase S1 family. CLIP subfamily.</text>
</comment>
<dbReference type="InterPro" id="IPR033116">
    <property type="entry name" value="TRYPSIN_SER"/>
</dbReference>
<protein>
    <submittedName>
        <fullName evidence="9">Putative trypsin-like serine protease</fullName>
    </submittedName>
</protein>
<accession>A0A6B0V702</accession>
<organism evidence="9">
    <name type="scientific">Ixodes ricinus</name>
    <name type="common">Common tick</name>
    <name type="synonym">Acarus ricinus</name>
    <dbReference type="NCBI Taxonomy" id="34613"/>
    <lineage>
        <taxon>Eukaryota</taxon>
        <taxon>Metazoa</taxon>
        <taxon>Ecdysozoa</taxon>
        <taxon>Arthropoda</taxon>
        <taxon>Chelicerata</taxon>
        <taxon>Arachnida</taxon>
        <taxon>Acari</taxon>
        <taxon>Parasitiformes</taxon>
        <taxon>Ixodida</taxon>
        <taxon>Ixodoidea</taxon>
        <taxon>Ixodidae</taxon>
        <taxon>Ixodinae</taxon>
        <taxon>Ixodes</taxon>
    </lineage>
</organism>
<dbReference type="FunFam" id="2.40.10.10:FF:000002">
    <property type="entry name" value="Transmembrane protease serine"/>
    <property type="match status" value="1"/>
</dbReference>
<dbReference type="AlphaFoldDB" id="A0A6B0V702"/>
<sequence length="277" mass="30907">MKFMTVAILVGTVVGLSRAQGVVQLENDLECGRPSISARIVNGTMAPIERFPWMVKLRIKYKVWMGCCGVILTAKHVLTAAHCVKRNGTLEPSEIKISYGHAEHEKGQVLSVKALYRHRHFNATTYNHDIAMLVLSTSMTLGTTSKHICLPSGNHTLDNQKAIVVGWGSTHEKAKYETSELRYTTQTVWPSDKCRKKLKNFNQNTQICAYDRYSDACVGDSGGPLMIQKGDAFELIGLVSNGIGCNRPDMPGGYTRITRYLKWIHKALTHSNNRPEE</sequence>
<dbReference type="PANTHER" id="PTHR24276:SF91">
    <property type="entry name" value="AT26814P-RELATED"/>
    <property type="match status" value="1"/>
</dbReference>
<dbReference type="SMART" id="SM00020">
    <property type="entry name" value="Tryp_SPc"/>
    <property type="match status" value="1"/>
</dbReference>
<dbReference type="SUPFAM" id="SSF50494">
    <property type="entry name" value="Trypsin-like serine proteases"/>
    <property type="match status" value="1"/>
</dbReference>
<evidence type="ECO:0000256" key="1">
    <source>
        <dbReference type="ARBA" id="ARBA00022670"/>
    </source>
</evidence>
<feature type="signal peptide" evidence="7">
    <location>
        <begin position="1"/>
        <end position="19"/>
    </location>
</feature>
<keyword evidence="7" id="KW-0732">Signal</keyword>
<dbReference type="InterPro" id="IPR001314">
    <property type="entry name" value="Peptidase_S1A"/>
</dbReference>
<evidence type="ECO:0000256" key="7">
    <source>
        <dbReference type="SAM" id="SignalP"/>
    </source>
</evidence>
<evidence type="ECO:0000256" key="3">
    <source>
        <dbReference type="ARBA" id="ARBA00022825"/>
    </source>
</evidence>
<dbReference type="InterPro" id="IPR018114">
    <property type="entry name" value="TRYPSIN_HIS"/>
</dbReference>
<keyword evidence="4" id="KW-1015">Disulfide bond</keyword>
<name>A0A6B0V702_IXORI</name>
<dbReference type="InterPro" id="IPR001254">
    <property type="entry name" value="Trypsin_dom"/>
</dbReference>
<proteinExistence type="inferred from homology"/>
<dbReference type="GO" id="GO:0004252">
    <property type="term" value="F:serine-type endopeptidase activity"/>
    <property type="evidence" value="ECO:0007669"/>
    <property type="project" value="InterPro"/>
</dbReference>
<dbReference type="CDD" id="cd00190">
    <property type="entry name" value="Tryp_SPc"/>
    <property type="match status" value="1"/>
</dbReference>
<feature type="domain" description="Peptidase S1" evidence="8">
    <location>
        <begin position="40"/>
        <end position="269"/>
    </location>
</feature>
<evidence type="ECO:0000313" key="9">
    <source>
        <dbReference type="EMBL" id="MXU97564.1"/>
    </source>
</evidence>
<evidence type="ECO:0000259" key="8">
    <source>
        <dbReference type="PROSITE" id="PS50240"/>
    </source>
</evidence>
<dbReference type="FunFam" id="2.40.10.10:FF:000068">
    <property type="entry name" value="transmembrane protease serine 2"/>
    <property type="match status" value="1"/>
</dbReference>
<keyword evidence="3 6" id="KW-0720">Serine protease</keyword>
<dbReference type="GO" id="GO:0006508">
    <property type="term" value="P:proteolysis"/>
    <property type="evidence" value="ECO:0007669"/>
    <property type="project" value="UniProtKB-KW"/>
</dbReference>
<feature type="chain" id="PRO_5025443478" evidence="7">
    <location>
        <begin position="20"/>
        <end position="277"/>
    </location>
</feature>
<dbReference type="Gene3D" id="2.40.10.10">
    <property type="entry name" value="Trypsin-like serine proteases"/>
    <property type="match status" value="1"/>
</dbReference>
<evidence type="ECO:0000256" key="4">
    <source>
        <dbReference type="ARBA" id="ARBA00023157"/>
    </source>
</evidence>
<dbReference type="PANTHER" id="PTHR24276">
    <property type="entry name" value="POLYSERASE-RELATED"/>
    <property type="match status" value="1"/>
</dbReference>
<dbReference type="InterPro" id="IPR043504">
    <property type="entry name" value="Peptidase_S1_PA_chymotrypsin"/>
</dbReference>
<dbReference type="EMBL" id="GIFC01015481">
    <property type="protein sequence ID" value="MXU97564.1"/>
    <property type="molecule type" value="Transcribed_RNA"/>
</dbReference>
<dbReference type="PROSITE" id="PS00135">
    <property type="entry name" value="TRYPSIN_SER"/>
    <property type="match status" value="1"/>
</dbReference>
<dbReference type="PRINTS" id="PR00722">
    <property type="entry name" value="CHYMOTRYPSIN"/>
</dbReference>
<dbReference type="PROSITE" id="PS50240">
    <property type="entry name" value="TRYPSIN_DOM"/>
    <property type="match status" value="1"/>
</dbReference>
<dbReference type="InterPro" id="IPR009003">
    <property type="entry name" value="Peptidase_S1_PA"/>
</dbReference>
<evidence type="ECO:0000256" key="2">
    <source>
        <dbReference type="ARBA" id="ARBA00022801"/>
    </source>
</evidence>
<keyword evidence="1 6" id="KW-0645">Protease</keyword>
<evidence type="ECO:0000256" key="6">
    <source>
        <dbReference type="RuleBase" id="RU363034"/>
    </source>
</evidence>
<dbReference type="Pfam" id="PF00089">
    <property type="entry name" value="Trypsin"/>
    <property type="match status" value="1"/>
</dbReference>
<reference evidence="9" key="1">
    <citation type="submission" date="2019-12" db="EMBL/GenBank/DDBJ databases">
        <title>An insight into the sialome of adult female Ixodes ricinus ticks feeding for 6 days.</title>
        <authorList>
            <person name="Perner J."/>
            <person name="Ribeiro J.M.C."/>
        </authorList>
    </citation>
    <scope>NUCLEOTIDE SEQUENCE</scope>
    <source>
        <strain evidence="9">Semi-engorged</strain>
        <tissue evidence="9">Salivary glands</tissue>
    </source>
</reference>
<keyword evidence="2 6" id="KW-0378">Hydrolase</keyword>
<evidence type="ECO:0000256" key="5">
    <source>
        <dbReference type="ARBA" id="ARBA00024195"/>
    </source>
</evidence>
<dbReference type="PROSITE" id="PS00134">
    <property type="entry name" value="TRYPSIN_HIS"/>
    <property type="match status" value="1"/>
</dbReference>
<dbReference type="InterPro" id="IPR050430">
    <property type="entry name" value="Peptidase_S1"/>
</dbReference>